<dbReference type="Proteomes" id="UP000178323">
    <property type="component" value="Unassembled WGS sequence"/>
</dbReference>
<evidence type="ECO:0000313" key="4">
    <source>
        <dbReference type="EMBL" id="OGF22603.1"/>
    </source>
</evidence>
<dbReference type="PANTHER" id="PTHR43736">
    <property type="entry name" value="ADP-RIBOSE PYROPHOSPHATASE"/>
    <property type="match status" value="1"/>
</dbReference>
<gene>
    <name evidence="4" type="ORF">A2Y83_01105</name>
</gene>
<comment type="caution">
    <text evidence="4">The sequence shown here is derived from an EMBL/GenBank/DDBJ whole genome shotgun (WGS) entry which is preliminary data.</text>
</comment>
<dbReference type="InterPro" id="IPR020084">
    <property type="entry name" value="NUDIX_hydrolase_CS"/>
</dbReference>
<reference evidence="4 5" key="1">
    <citation type="journal article" date="2016" name="Nat. Commun.">
        <title>Thousands of microbial genomes shed light on interconnected biogeochemical processes in an aquifer system.</title>
        <authorList>
            <person name="Anantharaman K."/>
            <person name="Brown C.T."/>
            <person name="Hug L.A."/>
            <person name="Sharon I."/>
            <person name="Castelle C.J."/>
            <person name="Probst A.J."/>
            <person name="Thomas B.C."/>
            <person name="Singh A."/>
            <person name="Wilkins M.J."/>
            <person name="Karaoz U."/>
            <person name="Brodie E.L."/>
            <person name="Williams K.H."/>
            <person name="Hubbard S.S."/>
            <person name="Banfield J.F."/>
        </authorList>
    </citation>
    <scope>NUCLEOTIDE SEQUENCE [LARGE SCALE GENOMIC DNA]</scope>
</reference>
<organism evidence="4 5">
    <name type="scientific">Candidatus Falkowbacteria bacterium RBG_13_39_14</name>
    <dbReference type="NCBI Taxonomy" id="1797985"/>
    <lineage>
        <taxon>Bacteria</taxon>
        <taxon>Candidatus Falkowiibacteriota</taxon>
    </lineage>
</organism>
<evidence type="ECO:0000313" key="5">
    <source>
        <dbReference type="Proteomes" id="UP000178323"/>
    </source>
</evidence>
<dbReference type="InterPro" id="IPR015797">
    <property type="entry name" value="NUDIX_hydrolase-like_dom_sf"/>
</dbReference>
<evidence type="ECO:0000256" key="2">
    <source>
        <dbReference type="RuleBase" id="RU003476"/>
    </source>
</evidence>
<dbReference type="EMBL" id="MFFS01000020">
    <property type="protein sequence ID" value="OGF22603.1"/>
    <property type="molecule type" value="Genomic_DNA"/>
</dbReference>
<evidence type="ECO:0000259" key="3">
    <source>
        <dbReference type="PROSITE" id="PS51462"/>
    </source>
</evidence>
<dbReference type="PROSITE" id="PS00893">
    <property type="entry name" value="NUDIX_BOX"/>
    <property type="match status" value="1"/>
</dbReference>
<keyword evidence="1 2" id="KW-0378">Hydrolase</keyword>
<dbReference type="Gene3D" id="3.90.79.10">
    <property type="entry name" value="Nucleoside Triphosphate Pyrophosphohydrolase"/>
    <property type="match status" value="1"/>
</dbReference>
<dbReference type="InterPro" id="IPR020476">
    <property type="entry name" value="Nudix_hydrolase"/>
</dbReference>
<name>A0A1F5S866_9BACT</name>
<feature type="domain" description="Nudix hydrolase" evidence="3">
    <location>
        <begin position="31"/>
        <end position="160"/>
    </location>
</feature>
<dbReference type="PRINTS" id="PR00502">
    <property type="entry name" value="NUDIXFAMILY"/>
</dbReference>
<sequence length="169" mass="20106">MRFTGKCNRSRRCFRHGELSSGLRRIMLKKYPKIIVGAIVYNKNGEIFLARSYKWKDRWVVPGGHLEWGETIENAIRREVKEETNMEIKNIEFVDVQEGVLSGEYHKESHMVFLDYCCEFAESEIKLNSELQEYIWIKPQEAVKKLKLSSTTKMFIENFMGRKYIRLRT</sequence>
<dbReference type="GO" id="GO:0016787">
    <property type="term" value="F:hydrolase activity"/>
    <property type="evidence" value="ECO:0007669"/>
    <property type="project" value="UniProtKB-KW"/>
</dbReference>
<protein>
    <recommendedName>
        <fullName evidence="3">Nudix hydrolase domain-containing protein</fullName>
    </recommendedName>
</protein>
<dbReference type="SUPFAM" id="SSF55811">
    <property type="entry name" value="Nudix"/>
    <property type="match status" value="1"/>
</dbReference>
<dbReference type="PROSITE" id="PS51462">
    <property type="entry name" value="NUDIX"/>
    <property type="match status" value="1"/>
</dbReference>
<proteinExistence type="inferred from homology"/>
<dbReference type="STRING" id="1797985.A2Y83_01105"/>
<dbReference type="PANTHER" id="PTHR43736:SF1">
    <property type="entry name" value="DIHYDRONEOPTERIN TRIPHOSPHATE DIPHOSPHATASE"/>
    <property type="match status" value="1"/>
</dbReference>
<dbReference type="Pfam" id="PF00293">
    <property type="entry name" value="NUDIX"/>
    <property type="match status" value="1"/>
</dbReference>
<evidence type="ECO:0000256" key="1">
    <source>
        <dbReference type="ARBA" id="ARBA00022801"/>
    </source>
</evidence>
<accession>A0A1F5S866</accession>
<dbReference type="InterPro" id="IPR000086">
    <property type="entry name" value="NUDIX_hydrolase_dom"/>
</dbReference>
<dbReference type="AlphaFoldDB" id="A0A1F5S866"/>
<comment type="similarity">
    <text evidence="2">Belongs to the Nudix hydrolase family.</text>
</comment>